<accession>A0A3A3GJI3</accession>
<organism evidence="1 2">
    <name type="scientific">Paenibacillus thiaminolyticus</name>
    <name type="common">Bacillus thiaminolyticus</name>
    <dbReference type="NCBI Taxonomy" id="49283"/>
    <lineage>
        <taxon>Bacteria</taxon>
        <taxon>Bacillati</taxon>
        <taxon>Bacillota</taxon>
        <taxon>Bacilli</taxon>
        <taxon>Bacillales</taxon>
        <taxon>Paenibacillaceae</taxon>
        <taxon>Paenibacillus</taxon>
    </lineage>
</organism>
<comment type="caution">
    <text evidence="1">The sequence shown here is derived from an EMBL/GenBank/DDBJ whole genome shotgun (WGS) entry which is preliminary data.</text>
</comment>
<evidence type="ECO:0000313" key="2">
    <source>
        <dbReference type="Proteomes" id="UP000266177"/>
    </source>
</evidence>
<dbReference type="EMBL" id="QYZD01000011">
    <property type="protein sequence ID" value="RJG23356.1"/>
    <property type="molecule type" value="Genomic_DNA"/>
</dbReference>
<name>A0A3A3GJI3_PANTH</name>
<reference evidence="1 2" key="1">
    <citation type="submission" date="2018-09" db="EMBL/GenBank/DDBJ databases">
        <title>Paenibacillus SK2017-BO5.</title>
        <authorList>
            <person name="Piskunova J.V."/>
            <person name="Dubiley S.A."/>
            <person name="Severinov K.V."/>
        </authorList>
    </citation>
    <scope>NUCLEOTIDE SEQUENCE [LARGE SCALE GENOMIC DNA]</scope>
    <source>
        <strain evidence="1 2">BO5</strain>
    </source>
</reference>
<gene>
    <name evidence="1" type="ORF">DQX05_14010</name>
</gene>
<proteinExistence type="predicted"/>
<sequence>MADYLTKAPQDELDVNIKELVNVLNSFDAIQTIGSCGGHPNPLPSQWEEGTWYVKFDVEQSLEGWHTIEFLAWAINHEYDEDLTVFFMPKSSPPWLNAPSQTLAWVIEGYNKQDPNQLADFLYKVKSDFYKSAKSLETKGD</sequence>
<protein>
    <submittedName>
        <fullName evidence="1">Uncharacterized protein</fullName>
    </submittedName>
</protein>
<dbReference type="OrthoDB" id="289561at2"/>
<dbReference type="RefSeq" id="WP_119794208.1">
    <property type="nucleotide sequence ID" value="NZ_QYZD01000011.1"/>
</dbReference>
<dbReference type="AlphaFoldDB" id="A0A3A3GJI3"/>
<dbReference type="Proteomes" id="UP000266177">
    <property type="component" value="Unassembled WGS sequence"/>
</dbReference>
<evidence type="ECO:0000313" key="1">
    <source>
        <dbReference type="EMBL" id="RJG23356.1"/>
    </source>
</evidence>